<dbReference type="GO" id="GO:0034220">
    <property type="term" value="P:monoatomic ion transmembrane transport"/>
    <property type="evidence" value="ECO:0007669"/>
    <property type="project" value="UniProtKB-KW"/>
</dbReference>
<protein>
    <submittedName>
        <fullName evidence="2">Sodium channel modifier 1</fullName>
    </submittedName>
</protein>
<dbReference type="EMBL" id="GGMR01016373">
    <property type="protein sequence ID" value="MBY28992.1"/>
    <property type="molecule type" value="Transcribed_RNA"/>
</dbReference>
<feature type="domain" description="Sodium channel modifier 1 zinc-finger" evidence="1">
    <location>
        <begin position="46"/>
        <end position="71"/>
    </location>
</feature>
<dbReference type="GO" id="GO:0008380">
    <property type="term" value="P:RNA splicing"/>
    <property type="evidence" value="ECO:0007669"/>
    <property type="project" value="InterPro"/>
</dbReference>
<accession>A0A2S2PHQ9</accession>
<dbReference type="Pfam" id="PF15803">
    <property type="entry name" value="zf-SCNM1"/>
    <property type="match status" value="1"/>
</dbReference>
<dbReference type="PANTHER" id="PTHR32297">
    <property type="entry name" value="SODIUM CHANNEL MODIFIER 1"/>
    <property type="match status" value="1"/>
</dbReference>
<keyword evidence="2" id="KW-0406">Ion transport</keyword>
<keyword evidence="2" id="KW-0407">Ion channel</keyword>
<evidence type="ECO:0000313" key="2">
    <source>
        <dbReference type="EMBL" id="MBY28992.1"/>
    </source>
</evidence>
<dbReference type="InterPro" id="IPR031622">
    <property type="entry name" value="Znf-SCNM1"/>
</dbReference>
<proteinExistence type="predicted"/>
<keyword evidence="2" id="KW-0813">Transport</keyword>
<evidence type="ECO:0000259" key="1">
    <source>
        <dbReference type="Pfam" id="PF15803"/>
    </source>
</evidence>
<reference evidence="2" key="1">
    <citation type="submission" date="2018-04" db="EMBL/GenBank/DDBJ databases">
        <title>Transcriptome of Schizaphis graminum biotype I.</title>
        <authorList>
            <person name="Scully E.D."/>
            <person name="Geib S.M."/>
            <person name="Palmer N.A."/>
            <person name="Koch K."/>
            <person name="Bradshaw J."/>
            <person name="Heng-Moss T."/>
            <person name="Sarath G."/>
        </authorList>
    </citation>
    <scope>NUCLEOTIDE SEQUENCE</scope>
</reference>
<sequence>MSFKRVCDGSGSDLLKSLESQRIRELLGIQIPDGEAKLLSNGKLTCMICIQRPIFDTINVLSIHRKGKKHLSELSKYLERKEELELIKIKQQQKNCVQSFGSSKCYASSTERKTKLELLENDSDTKESSIVSRYVSSMKKKPSLQDVINRAKKHPYQRLVSISDTSVPRNALAISQTTQTSSKKEIESV</sequence>
<dbReference type="PANTHER" id="PTHR32297:SF1">
    <property type="entry name" value="SODIUM CHANNEL MODIFIER 1"/>
    <property type="match status" value="1"/>
</dbReference>
<organism evidence="2">
    <name type="scientific">Schizaphis graminum</name>
    <name type="common">Green bug aphid</name>
    <dbReference type="NCBI Taxonomy" id="13262"/>
    <lineage>
        <taxon>Eukaryota</taxon>
        <taxon>Metazoa</taxon>
        <taxon>Ecdysozoa</taxon>
        <taxon>Arthropoda</taxon>
        <taxon>Hexapoda</taxon>
        <taxon>Insecta</taxon>
        <taxon>Pterygota</taxon>
        <taxon>Neoptera</taxon>
        <taxon>Paraneoptera</taxon>
        <taxon>Hemiptera</taxon>
        <taxon>Sternorrhyncha</taxon>
        <taxon>Aphidomorpha</taxon>
        <taxon>Aphidoidea</taxon>
        <taxon>Aphididae</taxon>
        <taxon>Aphidini</taxon>
        <taxon>Schizaphis</taxon>
    </lineage>
</organism>
<name>A0A2S2PHQ9_SCHGA</name>
<gene>
    <name evidence="2" type="primary">scnm1_1</name>
    <name evidence="2" type="ORF">g.128362</name>
</gene>
<dbReference type="GO" id="GO:0005634">
    <property type="term" value="C:nucleus"/>
    <property type="evidence" value="ECO:0007669"/>
    <property type="project" value="TreeGrafter"/>
</dbReference>
<dbReference type="InterPro" id="IPR033570">
    <property type="entry name" value="SCNM1"/>
</dbReference>
<dbReference type="AlphaFoldDB" id="A0A2S2PHQ9"/>